<evidence type="ECO:0000256" key="2">
    <source>
        <dbReference type="ARBA" id="ARBA00022617"/>
    </source>
</evidence>
<dbReference type="Gene3D" id="1.10.760.10">
    <property type="entry name" value="Cytochrome c-like domain"/>
    <property type="match status" value="1"/>
</dbReference>
<evidence type="ECO:0000256" key="1">
    <source>
        <dbReference type="ARBA" id="ARBA00022448"/>
    </source>
</evidence>
<keyword evidence="1" id="KW-0813">Transport</keyword>
<accession>A0ABV7AH95</accession>
<evidence type="ECO:0000256" key="3">
    <source>
        <dbReference type="ARBA" id="ARBA00022723"/>
    </source>
</evidence>
<dbReference type="PROSITE" id="PS51007">
    <property type="entry name" value="CYTC"/>
    <property type="match status" value="1"/>
</dbReference>
<evidence type="ECO:0000313" key="9">
    <source>
        <dbReference type="Proteomes" id="UP001595443"/>
    </source>
</evidence>
<evidence type="ECO:0000313" key="8">
    <source>
        <dbReference type="EMBL" id="MFC2968473.1"/>
    </source>
</evidence>
<evidence type="ECO:0000256" key="5">
    <source>
        <dbReference type="ARBA" id="ARBA00023004"/>
    </source>
</evidence>
<dbReference type="RefSeq" id="WP_377833173.1">
    <property type="nucleotide sequence ID" value="NZ_JBHRSK010000006.1"/>
</dbReference>
<keyword evidence="9" id="KW-1185">Reference proteome</keyword>
<comment type="caution">
    <text evidence="8">The sequence shown here is derived from an EMBL/GenBank/DDBJ whole genome shotgun (WGS) entry which is preliminary data.</text>
</comment>
<sequence>MFDTMTFTKILGAFCGALLIFLLGNWAAEGLYGGGEGGHGEEKQAYTIDTGATDTAAAKDQGPDFATVYASADPKKGERIFSKCKACHKVDGNNATGPHLNGVVGRDVASVPDFNYDNALKSLGGKWTPDRIQQFIHDPKKFAPGTKMGFAGLKKIEDRANVIAYLATLN</sequence>
<keyword evidence="4" id="KW-0249">Electron transport</keyword>
<evidence type="ECO:0000259" key="7">
    <source>
        <dbReference type="PROSITE" id="PS51007"/>
    </source>
</evidence>
<dbReference type="PANTHER" id="PTHR11961">
    <property type="entry name" value="CYTOCHROME C"/>
    <property type="match status" value="1"/>
</dbReference>
<evidence type="ECO:0000256" key="4">
    <source>
        <dbReference type="ARBA" id="ARBA00022982"/>
    </source>
</evidence>
<dbReference type="Pfam" id="PF00034">
    <property type="entry name" value="Cytochrom_C"/>
    <property type="match status" value="1"/>
</dbReference>
<keyword evidence="5 6" id="KW-0408">Iron</keyword>
<evidence type="ECO:0000256" key="6">
    <source>
        <dbReference type="PROSITE-ProRule" id="PRU00433"/>
    </source>
</evidence>
<protein>
    <submittedName>
        <fullName evidence="8">C-type cytochrome</fullName>
    </submittedName>
</protein>
<dbReference type="PRINTS" id="PR00604">
    <property type="entry name" value="CYTCHRMECIAB"/>
</dbReference>
<keyword evidence="3 6" id="KW-0479">Metal-binding</keyword>
<proteinExistence type="predicted"/>
<dbReference type="SUPFAM" id="SSF46626">
    <property type="entry name" value="Cytochrome c"/>
    <property type="match status" value="1"/>
</dbReference>
<keyword evidence="2 6" id="KW-0349">Heme</keyword>
<feature type="domain" description="Cytochrome c" evidence="7">
    <location>
        <begin position="72"/>
        <end position="170"/>
    </location>
</feature>
<reference evidence="9" key="1">
    <citation type="journal article" date="2019" name="Int. J. Syst. Evol. Microbiol.">
        <title>The Global Catalogue of Microorganisms (GCM) 10K type strain sequencing project: providing services to taxonomists for standard genome sequencing and annotation.</title>
        <authorList>
            <consortium name="The Broad Institute Genomics Platform"/>
            <consortium name="The Broad Institute Genome Sequencing Center for Infectious Disease"/>
            <person name="Wu L."/>
            <person name="Ma J."/>
        </authorList>
    </citation>
    <scope>NUCLEOTIDE SEQUENCE [LARGE SCALE GENOMIC DNA]</scope>
    <source>
        <strain evidence="9">KCTC 62192</strain>
    </source>
</reference>
<dbReference type="InterPro" id="IPR002327">
    <property type="entry name" value="Cyt_c_1A/1B"/>
</dbReference>
<dbReference type="EMBL" id="JBHRSK010000006">
    <property type="protein sequence ID" value="MFC2968473.1"/>
    <property type="molecule type" value="Genomic_DNA"/>
</dbReference>
<dbReference type="InterPro" id="IPR036909">
    <property type="entry name" value="Cyt_c-like_dom_sf"/>
</dbReference>
<gene>
    <name evidence="8" type="ORF">ACFOES_10240</name>
</gene>
<organism evidence="8 9">
    <name type="scientific">Acidimangrovimonas pyrenivorans</name>
    <dbReference type="NCBI Taxonomy" id="2030798"/>
    <lineage>
        <taxon>Bacteria</taxon>
        <taxon>Pseudomonadati</taxon>
        <taxon>Pseudomonadota</taxon>
        <taxon>Alphaproteobacteria</taxon>
        <taxon>Rhodobacterales</taxon>
        <taxon>Paracoccaceae</taxon>
        <taxon>Acidimangrovimonas</taxon>
    </lineage>
</organism>
<dbReference type="InterPro" id="IPR009056">
    <property type="entry name" value="Cyt_c-like_dom"/>
</dbReference>
<dbReference type="Proteomes" id="UP001595443">
    <property type="component" value="Unassembled WGS sequence"/>
</dbReference>
<name>A0ABV7AH95_9RHOB</name>